<dbReference type="EMBL" id="MHQZ01000039">
    <property type="protein sequence ID" value="OHA13245.1"/>
    <property type="molecule type" value="Genomic_DNA"/>
</dbReference>
<evidence type="ECO:0000313" key="3">
    <source>
        <dbReference type="Proteomes" id="UP000178302"/>
    </source>
</evidence>
<reference evidence="2 3" key="1">
    <citation type="journal article" date="2016" name="Nat. Commun.">
        <title>Thousands of microbial genomes shed light on interconnected biogeochemical processes in an aquifer system.</title>
        <authorList>
            <person name="Anantharaman K."/>
            <person name="Brown C.T."/>
            <person name="Hug L.A."/>
            <person name="Sharon I."/>
            <person name="Castelle C.J."/>
            <person name="Probst A.J."/>
            <person name="Thomas B.C."/>
            <person name="Singh A."/>
            <person name="Wilkins M.J."/>
            <person name="Karaoz U."/>
            <person name="Brodie E.L."/>
            <person name="Williams K.H."/>
            <person name="Hubbard S.S."/>
            <person name="Banfield J.F."/>
        </authorList>
    </citation>
    <scope>NUCLEOTIDE SEQUENCE [LARGE SCALE GENOMIC DNA]</scope>
</reference>
<dbReference type="Proteomes" id="UP000178302">
    <property type="component" value="Unassembled WGS sequence"/>
</dbReference>
<sequence>MITQELINYISEQLKQGVEKEKIKNDLISAGWQTSDIEEAFNNITSAGNEKKPQSFSESDAVSQSQNKASFELNNSEYPDTSWQKTLKKTLVLFILVISTALAAVGGVFAYRYYFPSPEDVIIKMMEKSAEINSVEFAGDVKIEFGTTIPKAGNILKNKYLNKIFPASIIMGLVSPSNFDYLKELPPPGQDKIAISLNFNGISDISDPNNQKSSFSILLNADLNLGFEIEFNIRNLGIDMKTVGKINYIKLNNIPKFPFFDTDSIENQWIKINIESLEETFEKEFGQELFGEDIKSIQKQQELSPEQIEKIREIVKKYKFLKITDILTSEKIEGKNAYHYKFIIDKKEIKNLYLEVMKIILKKPASEILDSESIDKIIGQTFDKFEMMEGEIWIGKNDFMPYKIFFTSNFKDAESKFFANISSNLNFKNFNKPARIEIPSSAKPIEEILKKILEPSISEASVKARDARRIADIRQLQIALEMYYDYNSKYPKDLQSLATYKFKSGIAIMPEIQEDPLTSVPYSYYLCSAGSYHLGATLELPNNAALRGDQNINSLCAGDIVDGISAAPNCGKDNKATKETDLCYDISL</sequence>
<keyword evidence="1" id="KW-0472">Membrane</keyword>
<name>A0A1G2LNQ9_9BACT</name>
<evidence type="ECO:0000313" key="2">
    <source>
        <dbReference type="EMBL" id="OHA13245.1"/>
    </source>
</evidence>
<protein>
    <recommendedName>
        <fullName evidence="4">Type II secretion system protein GspG C-terminal domain-containing protein</fullName>
    </recommendedName>
</protein>
<accession>A0A1G2LNQ9</accession>
<evidence type="ECO:0008006" key="4">
    <source>
        <dbReference type="Google" id="ProtNLM"/>
    </source>
</evidence>
<dbReference type="Gene3D" id="3.30.700.10">
    <property type="entry name" value="Glycoprotein, Type 4 Pilin"/>
    <property type="match status" value="1"/>
</dbReference>
<keyword evidence="1" id="KW-0812">Transmembrane</keyword>
<organism evidence="2 3">
    <name type="scientific">Candidatus Tagabacteria bacterium RIFCSPLOWO2_01_FULL_39_11</name>
    <dbReference type="NCBI Taxonomy" id="1802295"/>
    <lineage>
        <taxon>Bacteria</taxon>
        <taxon>Candidatus Tagaibacteriota</taxon>
    </lineage>
</organism>
<keyword evidence="1" id="KW-1133">Transmembrane helix</keyword>
<comment type="caution">
    <text evidence="2">The sequence shown here is derived from an EMBL/GenBank/DDBJ whole genome shotgun (WGS) entry which is preliminary data.</text>
</comment>
<evidence type="ECO:0000256" key="1">
    <source>
        <dbReference type="SAM" id="Phobius"/>
    </source>
</evidence>
<proteinExistence type="predicted"/>
<feature type="transmembrane region" description="Helical" evidence="1">
    <location>
        <begin position="91"/>
        <end position="114"/>
    </location>
</feature>
<gene>
    <name evidence="2" type="ORF">A2909_00605</name>
</gene>
<dbReference type="AlphaFoldDB" id="A0A1G2LNQ9"/>